<accession>A0ABT8J264</accession>
<evidence type="ECO:0000256" key="1">
    <source>
        <dbReference type="SAM" id="MobiDB-lite"/>
    </source>
</evidence>
<sequence length="109" mass="12045">MESPRFCPSRRGGRRCERPLGHPGLHRRQGLLWSDVEADPPRCPGSGEPGEPAATLDDGFPGGRALCPHCLRFVALDSDGRLVEHDTTDPGETDEERAGSREWFNTHGW</sequence>
<organism evidence="2 3">
    <name type="scientific">Leifsonia virtsii</name>
    <dbReference type="NCBI Taxonomy" id="3035915"/>
    <lineage>
        <taxon>Bacteria</taxon>
        <taxon>Bacillati</taxon>
        <taxon>Actinomycetota</taxon>
        <taxon>Actinomycetes</taxon>
        <taxon>Micrococcales</taxon>
        <taxon>Microbacteriaceae</taxon>
        <taxon>Leifsonia</taxon>
    </lineage>
</organism>
<dbReference type="RefSeq" id="WP_301220517.1">
    <property type="nucleotide sequence ID" value="NZ_JAROCB010000005.1"/>
</dbReference>
<comment type="caution">
    <text evidence="2">The sequence shown here is derived from an EMBL/GenBank/DDBJ whole genome shotgun (WGS) entry which is preliminary data.</text>
</comment>
<reference evidence="2" key="1">
    <citation type="submission" date="2023-03" db="EMBL/GenBank/DDBJ databases">
        <title>MT1 and MT2 Draft Genomes of Novel Species.</title>
        <authorList>
            <person name="Venkateswaran K."/>
        </authorList>
    </citation>
    <scope>NUCLEOTIDE SEQUENCE</scope>
    <source>
        <strain evidence="2">F6_8S_P_1A</strain>
    </source>
</reference>
<dbReference type="Proteomes" id="UP001174210">
    <property type="component" value="Unassembled WGS sequence"/>
</dbReference>
<proteinExistence type="predicted"/>
<evidence type="ECO:0000313" key="2">
    <source>
        <dbReference type="EMBL" id="MDN4599171.1"/>
    </source>
</evidence>
<protein>
    <submittedName>
        <fullName evidence="2">Uncharacterized protein</fullName>
    </submittedName>
</protein>
<dbReference type="EMBL" id="JAROCB010000005">
    <property type="protein sequence ID" value="MDN4599171.1"/>
    <property type="molecule type" value="Genomic_DNA"/>
</dbReference>
<evidence type="ECO:0000313" key="3">
    <source>
        <dbReference type="Proteomes" id="UP001174210"/>
    </source>
</evidence>
<keyword evidence="3" id="KW-1185">Reference proteome</keyword>
<feature type="region of interest" description="Disordered" evidence="1">
    <location>
        <begin position="82"/>
        <end position="109"/>
    </location>
</feature>
<name>A0ABT8J264_9MICO</name>
<feature type="region of interest" description="Disordered" evidence="1">
    <location>
        <begin position="1"/>
        <end position="59"/>
    </location>
</feature>
<gene>
    <name evidence="2" type="ORF">P5G59_18615</name>
</gene>